<dbReference type="AlphaFoldDB" id="A0A840V2G9"/>
<evidence type="ECO:0000256" key="1">
    <source>
        <dbReference type="SAM" id="Phobius"/>
    </source>
</evidence>
<keyword evidence="1" id="KW-0812">Transmembrane</keyword>
<evidence type="ECO:0000313" key="2">
    <source>
        <dbReference type="EMBL" id="MBB5352185.1"/>
    </source>
</evidence>
<sequence length="237" mass="26258">MPKTWDLPVSIRRRLGDEAGRQRWMDEDGHLLLILHEVPQPEDDELRRPFLLWSLPDGTWKSHPGPGGLAALEEHLKSYATAIHAVDTDGEAAQEPQEYFAVMRRAQPLLRATRNLLTVMEGARKARSDERRLIVLRDRAIDLERAIDLATGDAKAGMDFSLAMSGERQACAAHAAGMEARRLNRLVAFFFPLATLVAIFGMNPPREVMVMPGFWQVIVGGAVAGVVVFSLSLAKGK</sequence>
<organism evidence="2 3">
    <name type="scientific">Haloferula luteola</name>
    <dbReference type="NCBI Taxonomy" id="595692"/>
    <lineage>
        <taxon>Bacteria</taxon>
        <taxon>Pseudomonadati</taxon>
        <taxon>Verrucomicrobiota</taxon>
        <taxon>Verrucomicrobiia</taxon>
        <taxon>Verrucomicrobiales</taxon>
        <taxon>Verrucomicrobiaceae</taxon>
        <taxon>Haloferula</taxon>
    </lineage>
</organism>
<keyword evidence="1" id="KW-1133">Transmembrane helix</keyword>
<dbReference type="RefSeq" id="WP_184019004.1">
    <property type="nucleotide sequence ID" value="NZ_JACHFD010000011.1"/>
</dbReference>
<keyword evidence="3" id="KW-1185">Reference proteome</keyword>
<dbReference type="Proteomes" id="UP000557717">
    <property type="component" value="Unassembled WGS sequence"/>
</dbReference>
<feature type="transmembrane region" description="Helical" evidence="1">
    <location>
        <begin position="183"/>
        <end position="202"/>
    </location>
</feature>
<proteinExistence type="predicted"/>
<dbReference type="EMBL" id="JACHFD010000011">
    <property type="protein sequence ID" value="MBB5352185.1"/>
    <property type="molecule type" value="Genomic_DNA"/>
</dbReference>
<accession>A0A840V2G9</accession>
<reference evidence="2 3" key="1">
    <citation type="submission" date="2020-08" db="EMBL/GenBank/DDBJ databases">
        <title>Genomic Encyclopedia of Type Strains, Phase IV (KMG-IV): sequencing the most valuable type-strain genomes for metagenomic binning, comparative biology and taxonomic classification.</title>
        <authorList>
            <person name="Goeker M."/>
        </authorList>
    </citation>
    <scope>NUCLEOTIDE SEQUENCE [LARGE SCALE GENOMIC DNA]</scope>
    <source>
        <strain evidence="2 3">YC6886</strain>
    </source>
</reference>
<evidence type="ECO:0000313" key="3">
    <source>
        <dbReference type="Proteomes" id="UP000557717"/>
    </source>
</evidence>
<name>A0A840V2G9_9BACT</name>
<evidence type="ECO:0008006" key="4">
    <source>
        <dbReference type="Google" id="ProtNLM"/>
    </source>
</evidence>
<gene>
    <name evidence="2" type="ORF">HNR46_002428</name>
</gene>
<protein>
    <recommendedName>
        <fullName evidence="4">CorA-like Mg2+ transporter protein</fullName>
    </recommendedName>
</protein>
<feature type="transmembrane region" description="Helical" evidence="1">
    <location>
        <begin position="214"/>
        <end position="234"/>
    </location>
</feature>
<keyword evidence="1" id="KW-0472">Membrane</keyword>
<comment type="caution">
    <text evidence="2">The sequence shown here is derived from an EMBL/GenBank/DDBJ whole genome shotgun (WGS) entry which is preliminary data.</text>
</comment>